<keyword evidence="2" id="KW-0812">Transmembrane</keyword>
<keyword evidence="4" id="KW-1185">Reference proteome</keyword>
<proteinExistence type="predicted"/>
<name>A0AAW0Q818_9PEZI</name>
<keyword evidence="2" id="KW-0472">Membrane</keyword>
<feature type="transmembrane region" description="Helical" evidence="2">
    <location>
        <begin position="98"/>
        <end position="121"/>
    </location>
</feature>
<evidence type="ECO:0000313" key="3">
    <source>
        <dbReference type="EMBL" id="KAK8096920.1"/>
    </source>
</evidence>
<sequence>MATHTGIFTSAVSVESFVVASTDINGFASTITTKSVAAAILSWMPDGNYTYLTHTYLPFRTDTNQGLIATTTEAVTSTTHLSSPVESSTIPAGLGGDAIAGIVVGSLVGIAILAALCWLVFRHRRRALGASSHHQSLNRQVLDHQPPQESAVSHRCQDGRILTGQSDRLWEEQQKHGNRGEDRYELEEPDHIPQTRQQRFEKPELDAATPEVLNR</sequence>
<comment type="caution">
    <text evidence="3">The sequence shown here is derived from an EMBL/GenBank/DDBJ whole genome shotgun (WGS) entry which is preliminary data.</text>
</comment>
<protein>
    <submittedName>
        <fullName evidence="3">Uncharacterized protein</fullName>
    </submittedName>
</protein>
<feature type="compositionally biased region" description="Basic and acidic residues" evidence="1">
    <location>
        <begin position="189"/>
        <end position="205"/>
    </location>
</feature>
<gene>
    <name evidence="3" type="ORF">PG999_012864</name>
</gene>
<dbReference type="AlphaFoldDB" id="A0AAW0Q818"/>
<evidence type="ECO:0000313" key="4">
    <source>
        <dbReference type="Proteomes" id="UP001392437"/>
    </source>
</evidence>
<feature type="region of interest" description="Disordered" evidence="1">
    <location>
        <begin position="132"/>
        <end position="156"/>
    </location>
</feature>
<dbReference type="EMBL" id="JAQQWP010000010">
    <property type="protein sequence ID" value="KAK8096920.1"/>
    <property type="molecule type" value="Genomic_DNA"/>
</dbReference>
<dbReference type="Proteomes" id="UP001392437">
    <property type="component" value="Unassembled WGS sequence"/>
</dbReference>
<feature type="region of interest" description="Disordered" evidence="1">
    <location>
        <begin position="171"/>
        <end position="215"/>
    </location>
</feature>
<keyword evidence="2" id="KW-1133">Transmembrane helix</keyword>
<evidence type="ECO:0000256" key="1">
    <source>
        <dbReference type="SAM" id="MobiDB-lite"/>
    </source>
</evidence>
<evidence type="ECO:0000256" key="2">
    <source>
        <dbReference type="SAM" id="Phobius"/>
    </source>
</evidence>
<accession>A0AAW0Q818</accession>
<feature type="compositionally biased region" description="Basic and acidic residues" evidence="1">
    <location>
        <begin position="171"/>
        <end position="183"/>
    </location>
</feature>
<reference evidence="3 4" key="1">
    <citation type="submission" date="2023-01" db="EMBL/GenBank/DDBJ databases">
        <title>Analysis of 21 Apiospora genomes using comparative genomics revels a genus with tremendous synthesis potential of carbohydrate active enzymes and secondary metabolites.</title>
        <authorList>
            <person name="Sorensen T."/>
        </authorList>
    </citation>
    <scope>NUCLEOTIDE SEQUENCE [LARGE SCALE GENOMIC DNA]</scope>
    <source>
        <strain evidence="3 4">CBS 117206</strain>
    </source>
</reference>
<organism evidence="3 4">
    <name type="scientific">Apiospora kogelbergensis</name>
    <dbReference type="NCBI Taxonomy" id="1337665"/>
    <lineage>
        <taxon>Eukaryota</taxon>
        <taxon>Fungi</taxon>
        <taxon>Dikarya</taxon>
        <taxon>Ascomycota</taxon>
        <taxon>Pezizomycotina</taxon>
        <taxon>Sordariomycetes</taxon>
        <taxon>Xylariomycetidae</taxon>
        <taxon>Amphisphaeriales</taxon>
        <taxon>Apiosporaceae</taxon>
        <taxon>Apiospora</taxon>
    </lineage>
</organism>